<evidence type="ECO:0000313" key="4">
    <source>
        <dbReference type="EMBL" id="EPQ58505.1"/>
    </source>
</evidence>
<dbReference type="Pfam" id="PF00400">
    <property type="entry name" value="WD40"/>
    <property type="match status" value="1"/>
</dbReference>
<name>S7RUU9_GLOTA</name>
<protein>
    <submittedName>
        <fullName evidence="4">Uncharacterized protein</fullName>
    </submittedName>
</protein>
<dbReference type="PROSITE" id="PS50082">
    <property type="entry name" value="WD_REPEATS_2"/>
    <property type="match status" value="1"/>
</dbReference>
<feature type="repeat" description="WD" evidence="3">
    <location>
        <begin position="110"/>
        <end position="144"/>
    </location>
</feature>
<dbReference type="Proteomes" id="UP000030669">
    <property type="component" value="Unassembled WGS sequence"/>
</dbReference>
<dbReference type="PANTHER" id="PTHR22806:SF0">
    <property type="entry name" value="NUCLEOPORIN NUP37"/>
    <property type="match status" value="1"/>
</dbReference>
<dbReference type="SMART" id="SM00320">
    <property type="entry name" value="WD40"/>
    <property type="match status" value="2"/>
</dbReference>
<evidence type="ECO:0000313" key="5">
    <source>
        <dbReference type="Proteomes" id="UP000030669"/>
    </source>
</evidence>
<dbReference type="KEGG" id="gtr:GLOTRDRAFT_137202"/>
<dbReference type="OrthoDB" id="340259at2759"/>
<evidence type="ECO:0000256" key="3">
    <source>
        <dbReference type="PROSITE-ProRule" id="PRU00221"/>
    </source>
</evidence>
<dbReference type="InterPro" id="IPR001680">
    <property type="entry name" value="WD40_rpt"/>
</dbReference>
<dbReference type="OMA" id="HGKVNDM"/>
<dbReference type="Gene3D" id="2.130.10.10">
    <property type="entry name" value="YVTN repeat-like/Quinoprotein amine dehydrogenase"/>
    <property type="match status" value="1"/>
</dbReference>
<dbReference type="GeneID" id="19303705"/>
<dbReference type="InterPro" id="IPR015943">
    <property type="entry name" value="WD40/YVTN_repeat-like_dom_sf"/>
</dbReference>
<proteinExistence type="predicted"/>
<gene>
    <name evidence="4" type="ORF">GLOTRDRAFT_137202</name>
</gene>
<dbReference type="InterPro" id="IPR036322">
    <property type="entry name" value="WD40_repeat_dom_sf"/>
</dbReference>
<dbReference type="PROSITE" id="PS50294">
    <property type="entry name" value="WD_REPEATS_REGION"/>
    <property type="match status" value="1"/>
</dbReference>
<dbReference type="EMBL" id="KB469298">
    <property type="protein sequence ID" value="EPQ58505.1"/>
    <property type="molecule type" value="Genomic_DNA"/>
</dbReference>
<evidence type="ECO:0000256" key="2">
    <source>
        <dbReference type="ARBA" id="ARBA00022737"/>
    </source>
</evidence>
<keyword evidence="2" id="KW-0677">Repeat</keyword>
<sequence>MAPSTITYNLESAAGAVRACHFDDASDLVAVTGEHSCNVLLVGETTCQSIACFHLGGPVTSLAWSPRTVSPSVTDEWMVELAIATDDFDLAICTKSREEGENVGKLGAELTGHHGRVNDMTFCGGGARYLATVSDDRLLLVWDLYPDIPPEEDIPENAADIPGRLSEPVAYAIKYSHALNSVCAHPSSSKELLVGDCQGSIFLVDWRSTIPDEAFSFRRHSILELVEPRALAESTMGFASGKGGSVAWRVDSPDIIGAAYGSRYSIWDLTMLRGGKPSLSGVSFPGGNDKFRWCPTHPSRFGISPVSPTAGPVIHIHNMAYPHMEPDVVELAPSRHLRIRDFDFLASKERARLAASVGRQVIISYVKSS</sequence>
<reference evidence="4 5" key="1">
    <citation type="journal article" date="2012" name="Science">
        <title>The Paleozoic origin of enzymatic lignin decomposition reconstructed from 31 fungal genomes.</title>
        <authorList>
            <person name="Floudas D."/>
            <person name="Binder M."/>
            <person name="Riley R."/>
            <person name="Barry K."/>
            <person name="Blanchette R.A."/>
            <person name="Henrissat B."/>
            <person name="Martinez A.T."/>
            <person name="Otillar R."/>
            <person name="Spatafora J.W."/>
            <person name="Yadav J.S."/>
            <person name="Aerts A."/>
            <person name="Benoit I."/>
            <person name="Boyd A."/>
            <person name="Carlson A."/>
            <person name="Copeland A."/>
            <person name="Coutinho P.M."/>
            <person name="de Vries R.P."/>
            <person name="Ferreira P."/>
            <person name="Findley K."/>
            <person name="Foster B."/>
            <person name="Gaskell J."/>
            <person name="Glotzer D."/>
            <person name="Gorecki P."/>
            <person name="Heitman J."/>
            <person name="Hesse C."/>
            <person name="Hori C."/>
            <person name="Igarashi K."/>
            <person name="Jurgens J.A."/>
            <person name="Kallen N."/>
            <person name="Kersten P."/>
            <person name="Kohler A."/>
            <person name="Kuees U."/>
            <person name="Kumar T.K.A."/>
            <person name="Kuo A."/>
            <person name="LaButti K."/>
            <person name="Larrondo L.F."/>
            <person name="Lindquist E."/>
            <person name="Ling A."/>
            <person name="Lombard V."/>
            <person name="Lucas S."/>
            <person name="Lundell T."/>
            <person name="Martin R."/>
            <person name="McLaughlin D.J."/>
            <person name="Morgenstern I."/>
            <person name="Morin E."/>
            <person name="Murat C."/>
            <person name="Nagy L.G."/>
            <person name="Nolan M."/>
            <person name="Ohm R.A."/>
            <person name="Patyshakuliyeva A."/>
            <person name="Rokas A."/>
            <person name="Ruiz-Duenas F.J."/>
            <person name="Sabat G."/>
            <person name="Salamov A."/>
            <person name="Samejima M."/>
            <person name="Schmutz J."/>
            <person name="Slot J.C."/>
            <person name="St John F."/>
            <person name="Stenlid J."/>
            <person name="Sun H."/>
            <person name="Sun S."/>
            <person name="Syed K."/>
            <person name="Tsang A."/>
            <person name="Wiebenga A."/>
            <person name="Young D."/>
            <person name="Pisabarro A."/>
            <person name="Eastwood D.C."/>
            <person name="Martin F."/>
            <person name="Cullen D."/>
            <person name="Grigoriev I.V."/>
            <person name="Hibbett D.S."/>
        </authorList>
    </citation>
    <scope>NUCLEOTIDE SEQUENCE [LARGE SCALE GENOMIC DNA]</scope>
    <source>
        <strain evidence="4 5">ATCC 11539</strain>
    </source>
</reference>
<dbReference type="InterPro" id="IPR019775">
    <property type="entry name" value="WD40_repeat_CS"/>
</dbReference>
<dbReference type="PANTHER" id="PTHR22806">
    <property type="entry name" value="NUCLEOPORIN NUP37 P37 -RELATED"/>
    <property type="match status" value="1"/>
</dbReference>
<dbReference type="AlphaFoldDB" id="S7RUU9"/>
<dbReference type="eggNOG" id="ENOG502SBA1">
    <property type="taxonomic scope" value="Eukaryota"/>
</dbReference>
<dbReference type="RefSeq" id="XP_007863663.1">
    <property type="nucleotide sequence ID" value="XM_007865472.1"/>
</dbReference>
<feature type="non-terminal residue" evidence="4">
    <location>
        <position position="1"/>
    </location>
</feature>
<dbReference type="STRING" id="670483.S7RUU9"/>
<dbReference type="InterPro" id="IPR037626">
    <property type="entry name" value="NUP37"/>
</dbReference>
<organism evidence="4 5">
    <name type="scientific">Gloeophyllum trabeum (strain ATCC 11539 / FP-39264 / Madison 617)</name>
    <name type="common">Brown rot fungus</name>
    <dbReference type="NCBI Taxonomy" id="670483"/>
    <lineage>
        <taxon>Eukaryota</taxon>
        <taxon>Fungi</taxon>
        <taxon>Dikarya</taxon>
        <taxon>Basidiomycota</taxon>
        <taxon>Agaricomycotina</taxon>
        <taxon>Agaricomycetes</taxon>
        <taxon>Gloeophyllales</taxon>
        <taxon>Gloeophyllaceae</taxon>
        <taxon>Gloeophyllum</taxon>
    </lineage>
</organism>
<dbReference type="SUPFAM" id="SSF50978">
    <property type="entry name" value="WD40 repeat-like"/>
    <property type="match status" value="1"/>
</dbReference>
<dbReference type="GO" id="GO:0031080">
    <property type="term" value="C:nuclear pore outer ring"/>
    <property type="evidence" value="ECO:0007669"/>
    <property type="project" value="InterPro"/>
</dbReference>
<evidence type="ECO:0000256" key="1">
    <source>
        <dbReference type="ARBA" id="ARBA00022574"/>
    </source>
</evidence>
<dbReference type="HOGENOM" id="CLU_057712_0_0_1"/>
<dbReference type="PROSITE" id="PS00678">
    <property type="entry name" value="WD_REPEATS_1"/>
    <property type="match status" value="1"/>
</dbReference>
<accession>S7RUU9</accession>
<keyword evidence="5" id="KW-1185">Reference proteome</keyword>
<keyword evidence="1 3" id="KW-0853">WD repeat</keyword>